<evidence type="ECO:0000313" key="1">
    <source>
        <dbReference type="EMBL" id="KIN95867.1"/>
    </source>
</evidence>
<accession>A0A0C3IFU0</accession>
<evidence type="ECO:0000313" key="2">
    <source>
        <dbReference type="Proteomes" id="UP000054217"/>
    </source>
</evidence>
<gene>
    <name evidence="1" type="ORF">M404DRAFT_164855</name>
</gene>
<dbReference type="OrthoDB" id="2585179at2759"/>
<protein>
    <submittedName>
        <fullName evidence="1">Uncharacterized protein</fullName>
    </submittedName>
</protein>
<proteinExistence type="predicted"/>
<dbReference type="Proteomes" id="UP000054217">
    <property type="component" value="Unassembled WGS sequence"/>
</dbReference>
<dbReference type="InParanoid" id="A0A0C3IFU0"/>
<organism evidence="1 2">
    <name type="scientific">Pisolithus tinctorius Marx 270</name>
    <dbReference type="NCBI Taxonomy" id="870435"/>
    <lineage>
        <taxon>Eukaryota</taxon>
        <taxon>Fungi</taxon>
        <taxon>Dikarya</taxon>
        <taxon>Basidiomycota</taxon>
        <taxon>Agaricomycotina</taxon>
        <taxon>Agaricomycetes</taxon>
        <taxon>Agaricomycetidae</taxon>
        <taxon>Boletales</taxon>
        <taxon>Sclerodermatineae</taxon>
        <taxon>Pisolithaceae</taxon>
        <taxon>Pisolithus</taxon>
    </lineage>
</organism>
<keyword evidence="2" id="KW-1185">Reference proteome</keyword>
<name>A0A0C3IFU0_PISTI</name>
<reference evidence="2" key="2">
    <citation type="submission" date="2015-01" db="EMBL/GenBank/DDBJ databases">
        <title>Evolutionary Origins and Diversification of the Mycorrhizal Mutualists.</title>
        <authorList>
            <consortium name="DOE Joint Genome Institute"/>
            <consortium name="Mycorrhizal Genomics Consortium"/>
            <person name="Kohler A."/>
            <person name="Kuo A."/>
            <person name="Nagy L.G."/>
            <person name="Floudas D."/>
            <person name="Copeland A."/>
            <person name="Barry K.W."/>
            <person name="Cichocki N."/>
            <person name="Veneault-Fourrey C."/>
            <person name="LaButti K."/>
            <person name="Lindquist E.A."/>
            <person name="Lipzen A."/>
            <person name="Lundell T."/>
            <person name="Morin E."/>
            <person name="Murat C."/>
            <person name="Riley R."/>
            <person name="Ohm R."/>
            <person name="Sun H."/>
            <person name="Tunlid A."/>
            <person name="Henrissat B."/>
            <person name="Grigoriev I.V."/>
            <person name="Hibbett D.S."/>
            <person name="Martin F."/>
        </authorList>
    </citation>
    <scope>NUCLEOTIDE SEQUENCE [LARGE SCALE GENOMIC DNA]</scope>
    <source>
        <strain evidence="2">Marx 270</strain>
    </source>
</reference>
<reference evidence="1 2" key="1">
    <citation type="submission" date="2014-04" db="EMBL/GenBank/DDBJ databases">
        <authorList>
            <consortium name="DOE Joint Genome Institute"/>
            <person name="Kuo A."/>
            <person name="Kohler A."/>
            <person name="Costa M.D."/>
            <person name="Nagy L.G."/>
            <person name="Floudas D."/>
            <person name="Copeland A."/>
            <person name="Barry K.W."/>
            <person name="Cichocki N."/>
            <person name="Veneault-Fourrey C."/>
            <person name="LaButti K."/>
            <person name="Lindquist E.A."/>
            <person name="Lipzen A."/>
            <person name="Lundell T."/>
            <person name="Morin E."/>
            <person name="Murat C."/>
            <person name="Sun H."/>
            <person name="Tunlid A."/>
            <person name="Henrissat B."/>
            <person name="Grigoriev I.V."/>
            <person name="Hibbett D.S."/>
            <person name="Martin F."/>
            <person name="Nordberg H.P."/>
            <person name="Cantor M.N."/>
            <person name="Hua S.X."/>
        </authorList>
    </citation>
    <scope>NUCLEOTIDE SEQUENCE [LARGE SCALE GENOMIC DNA]</scope>
    <source>
        <strain evidence="1 2">Marx 270</strain>
    </source>
</reference>
<sequence length="86" mass="9454">MELAVTLAGTSSFLSNPPSIAHAHPALHDLQYSRQAGELTDVFVFMVPSASDPAVKQEVIHALQDLEGVVRVDELVARRRAKRDEF</sequence>
<dbReference type="HOGENOM" id="CLU_162870_0_0_1"/>
<dbReference type="EMBL" id="KN832059">
    <property type="protein sequence ID" value="KIN95867.1"/>
    <property type="molecule type" value="Genomic_DNA"/>
</dbReference>
<dbReference type="AlphaFoldDB" id="A0A0C3IFU0"/>